<dbReference type="Pfam" id="PF00857">
    <property type="entry name" value="Isochorismatase"/>
    <property type="match status" value="1"/>
</dbReference>
<reference evidence="4" key="1">
    <citation type="journal article" date="2019" name="Int. J. Syst. Evol. Microbiol.">
        <title>The Global Catalogue of Microorganisms (GCM) 10K type strain sequencing project: providing services to taxonomists for standard genome sequencing and annotation.</title>
        <authorList>
            <consortium name="The Broad Institute Genomics Platform"/>
            <consortium name="The Broad Institute Genome Sequencing Center for Infectious Disease"/>
            <person name="Wu L."/>
            <person name="Ma J."/>
        </authorList>
    </citation>
    <scope>NUCLEOTIDE SEQUENCE [LARGE SCALE GENOMIC DNA]</scope>
    <source>
        <strain evidence="4">JCM 17986</strain>
    </source>
</reference>
<evidence type="ECO:0000256" key="1">
    <source>
        <dbReference type="ARBA" id="ARBA00022801"/>
    </source>
</evidence>
<dbReference type="PANTHER" id="PTHR43540:SF6">
    <property type="entry name" value="ISOCHORISMATASE-LIKE DOMAIN-CONTAINING PROTEIN"/>
    <property type="match status" value="1"/>
</dbReference>
<proteinExistence type="predicted"/>
<dbReference type="Gene3D" id="3.40.50.850">
    <property type="entry name" value="Isochorismatase-like"/>
    <property type="match status" value="1"/>
</dbReference>
<keyword evidence="1 3" id="KW-0378">Hydrolase</keyword>
<sequence length="204" mass="21865">MNATSPTPDAAVLVIDMQNGFCHPDGSVPRHLEPLPRMAEVVAANAGLLAAAREAGLPILYTRHVFRPDRLDAPPSSVAAFPADAEPLLRGSWDADIIGELAPEPGDVIIDKNRFDAFLYTDLEVVLRALGIRRLLVTGVVTSICVESTVRSAQQRDFTVHVAEDCTSAPADQHQAALDVMAYIFATVAPWKECLASMLTPPAA</sequence>
<dbReference type="Proteomes" id="UP001500466">
    <property type="component" value="Unassembled WGS sequence"/>
</dbReference>
<protein>
    <submittedName>
        <fullName evidence="3">Cysteine hydrolase</fullName>
    </submittedName>
</protein>
<dbReference type="InterPro" id="IPR000868">
    <property type="entry name" value="Isochorismatase-like_dom"/>
</dbReference>
<keyword evidence="4" id="KW-1185">Reference proteome</keyword>
<dbReference type="GO" id="GO:0016787">
    <property type="term" value="F:hydrolase activity"/>
    <property type="evidence" value="ECO:0007669"/>
    <property type="project" value="UniProtKB-KW"/>
</dbReference>
<dbReference type="InterPro" id="IPR050272">
    <property type="entry name" value="Isochorismatase-like_hydrls"/>
</dbReference>
<evidence type="ECO:0000313" key="3">
    <source>
        <dbReference type="EMBL" id="GAA4962675.1"/>
    </source>
</evidence>
<name>A0ABP9H733_9ACTN</name>
<dbReference type="InterPro" id="IPR036380">
    <property type="entry name" value="Isochorismatase-like_sf"/>
</dbReference>
<evidence type="ECO:0000313" key="4">
    <source>
        <dbReference type="Proteomes" id="UP001500466"/>
    </source>
</evidence>
<comment type="caution">
    <text evidence="3">The sequence shown here is derived from an EMBL/GenBank/DDBJ whole genome shotgun (WGS) entry which is preliminary data.</text>
</comment>
<gene>
    <name evidence="3" type="ORF">GCM10023205_28110</name>
</gene>
<feature type="domain" description="Isochorismatase-like" evidence="2">
    <location>
        <begin position="11"/>
        <end position="192"/>
    </location>
</feature>
<dbReference type="EMBL" id="BAABHS010000008">
    <property type="protein sequence ID" value="GAA4962675.1"/>
    <property type="molecule type" value="Genomic_DNA"/>
</dbReference>
<dbReference type="CDD" id="cd00431">
    <property type="entry name" value="cysteine_hydrolases"/>
    <property type="match status" value="1"/>
</dbReference>
<dbReference type="PANTHER" id="PTHR43540">
    <property type="entry name" value="PEROXYUREIDOACRYLATE/UREIDOACRYLATE AMIDOHYDROLASE-RELATED"/>
    <property type="match status" value="1"/>
</dbReference>
<organism evidence="3 4">
    <name type="scientific">Yinghuangia aomiensis</name>
    <dbReference type="NCBI Taxonomy" id="676205"/>
    <lineage>
        <taxon>Bacteria</taxon>
        <taxon>Bacillati</taxon>
        <taxon>Actinomycetota</taxon>
        <taxon>Actinomycetes</taxon>
        <taxon>Kitasatosporales</taxon>
        <taxon>Streptomycetaceae</taxon>
        <taxon>Yinghuangia</taxon>
    </lineage>
</organism>
<dbReference type="SUPFAM" id="SSF52499">
    <property type="entry name" value="Isochorismatase-like hydrolases"/>
    <property type="match status" value="1"/>
</dbReference>
<evidence type="ECO:0000259" key="2">
    <source>
        <dbReference type="Pfam" id="PF00857"/>
    </source>
</evidence>
<dbReference type="RefSeq" id="WP_345675759.1">
    <property type="nucleotide sequence ID" value="NZ_BAABHS010000008.1"/>
</dbReference>
<accession>A0ABP9H733</accession>